<dbReference type="InterPro" id="IPR015798">
    <property type="entry name" value="Cu_amine_oxidase_C"/>
</dbReference>
<dbReference type="AlphaFoldDB" id="A0A507AF25"/>
<sequence>MAPQPHPLSALSIEESAIARDVVRSLNPGSVIVFRQIFLYEPPKAQVSAFLELEHAGKVTDATPRPPRLAQVWFDVAERDAPAKFAESVVDLKTKKVVSTRTTLPGQHASLIIRDCNLLTLPHSESDEIREVPLACERSDLFKSKIAEFKLPEGFEAVVEPWPYGAADPNDDGRRLFQGIVYAVNRKVGGKDSNFYAYPIPLIPIMDAQTKEIVRVLEVATGGGDDPLDAKTCSENIIDHCKPAEYVPEKLPQGIRDDLKPLAVVQPEGASFSVVDGNRIEWQKWTMRLTFNPREGAVLHDIRYDGRSVVYRLSMSDMTVPYADPRSPYQRKQAFDFGDGNAVHPAALNSRFVTSANLGKYFDGLLTEPNGDVTESKNVICLHEQDNGIGWKHTDWRTGRAVVTRRRELVVQYIITLANYEYIFNFKFDQSAGITLETRATGIVSVVNIDPDKTAPWGNIVSPGALAQNHQHVFVARIDPAIDGHSNTVIYEESTPVPMNARTNPRGNYYEVKQTVVKTSTGIDLAPEKNRTFKIQNRSKINPISKKPVGYKLVMPATQLLLADPNSVQSKRAEFAHHHLWVTKYEEDEHYAGGRYPMQGKAEIGGVADAVFRYDNVEDEDLVLWPVYGLTHNPRVEDWPVM</sequence>
<dbReference type="InterPro" id="IPR036460">
    <property type="entry name" value="Cu_amine_oxidase_C_sf"/>
</dbReference>
<dbReference type="InterPro" id="IPR000269">
    <property type="entry name" value="Cu_amine_oxidase"/>
</dbReference>
<comment type="cofactor">
    <cofactor evidence="1">
        <name>Cu cation</name>
        <dbReference type="ChEBI" id="CHEBI:23378"/>
    </cofactor>
</comment>
<dbReference type="Gene3D" id="3.10.450.40">
    <property type="match status" value="2"/>
</dbReference>
<evidence type="ECO:0000256" key="4">
    <source>
        <dbReference type="ARBA" id="ARBA00022772"/>
    </source>
</evidence>
<dbReference type="OrthoDB" id="5379943at2759"/>
<keyword evidence="4 7" id="KW-0801">TPQ</keyword>
<accession>A0A507AF25</accession>
<dbReference type="EC" id="1.4.3.-" evidence="9"/>
<dbReference type="PANTHER" id="PTHR10638">
    <property type="entry name" value="COPPER AMINE OXIDASE"/>
    <property type="match status" value="1"/>
</dbReference>
<dbReference type="SUPFAM" id="SSF49998">
    <property type="entry name" value="Amine oxidase catalytic domain"/>
    <property type="match status" value="1"/>
</dbReference>
<dbReference type="InterPro" id="IPR015800">
    <property type="entry name" value="Cu_amine_oxidase_N2"/>
</dbReference>
<dbReference type="GO" id="GO:0009308">
    <property type="term" value="P:amine metabolic process"/>
    <property type="evidence" value="ECO:0007669"/>
    <property type="project" value="UniProtKB-UniRule"/>
</dbReference>
<feature type="domain" description="Copper amine oxidase catalytic" evidence="10">
    <location>
        <begin position="263"/>
        <end position="642"/>
    </location>
</feature>
<feature type="modified residue" description="2',4',5'-topaquinone" evidence="8">
    <location>
        <position position="420"/>
    </location>
</feature>
<evidence type="ECO:0000313" key="13">
    <source>
        <dbReference type="Proteomes" id="UP000319257"/>
    </source>
</evidence>
<evidence type="ECO:0000259" key="10">
    <source>
        <dbReference type="Pfam" id="PF01179"/>
    </source>
</evidence>
<evidence type="ECO:0000256" key="8">
    <source>
        <dbReference type="PIRSR" id="PIRSR600269-51"/>
    </source>
</evidence>
<evidence type="ECO:0000256" key="2">
    <source>
        <dbReference type="ARBA" id="ARBA00007983"/>
    </source>
</evidence>
<dbReference type="PANTHER" id="PTHR10638:SF91">
    <property type="entry name" value="AMINE OXIDASE"/>
    <property type="match status" value="1"/>
</dbReference>
<feature type="domain" description="Copper amine oxidase N2-terminal" evidence="11">
    <location>
        <begin position="6"/>
        <end position="101"/>
    </location>
</feature>
<keyword evidence="3 9" id="KW-0479">Metal-binding</keyword>
<name>A0A507AF25_9PEZI</name>
<comment type="similarity">
    <text evidence="2 9">Belongs to the copper/topaquinone oxidase family.</text>
</comment>
<evidence type="ECO:0000313" key="12">
    <source>
        <dbReference type="EMBL" id="TPX08035.1"/>
    </source>
</evidence>
<dbReference type="Pfam" id="PF02727">
    <property type="entry name" value="Cu_amine_oxidN2"/>
    <property type="match status" value="1"/>
</dbReference>
<evidence type="ECO:0000256" key="6">
    <source>
        <dbReference type="ARBA" id="ARBA00023008"/>
    </source>
</evidence>
<proteinExistence type="inferred from homology"/>
<dbReference type="SUPFAM" id="SSF54416">
    <property type="entry name" value="Amine oxidase N-terminal region"/>
    <property type="match status" value="2"/>
</dbReference>
<evidence type="ECO:0000256" key="7">
    <source>
        <dbReference type="PIRSR" id="PIRSR600269-50"/>
    </source>
</evidence>
<keyword evidence="5 9" id="KW-0560">Oxidoreductase</keyword>
<dbReference type="Pfam" id="PF01179">
    <property type="entry name" value="Cu_amine_oxid"/>
    <property type="match status" value="1"/>
</dbReference>
<dbReference type="InParanoid" id="A0A507AF25"/>
<dbReference type="GeneID" id="41977682"/>
<dbReference type="InterPro" id="IPR016182">
    <property type="entry name" value="Cu_amine_oxidase_N-reg"/>
</dbReference>
<dbReference type="InterPro" id="IPR049948">
    <property type="entry name" value="Cu_Am_ox_TPQ-bd"/>
</dbReference>
<evidence type="ECO:0000256" key="1">
    <source>
        <dbReference type="ARBA" id="ARBA00001935"/>
    </source>
</evidence>
<evidence type="ECO:0000259" key="11">
    <source>
        <dbReference type="Pfam" id="PF02727"/>
    </source>
</evidence>
<comment type="caution">
    <text evidence="12">The sequence shown here is derived from an EMBL/GenBank/DDBJ whole genome shotgun (WGS) entry which is preliminary data.</text>
</comment>
<dbReference type="Gene3D" id="2.70.98.20">
    <property type="entry name" value="Copper amine oxidase, catalytic domain"/>
    <property type="match status" value="1"/>
</dbReference>
<keyword evidence="6 9" id="KW-0186">Copper</keyword>
<keyword evidence="13" id="KW-1185">Reference proteome</keyword>
<protein>
    <recommendedName>
        <fullName evidence="9">Amine oxidase</fullName>
        <ecNumber evidence="9">1.4.3.-</ecNumber>
    </recommendedName>
</protein>
<dbReference type="GO" id="GO:0048038">
    <property type="term" value="F:quinone binding"/>
    <property type="evidence" value="ECO:0007669"/>
    <property type="project" value="InterPro"/>
</dbReference>
<feature type="active site" description="Schiff-base intermediate with substrate; via topaquinone" evidence="7">
    <location>
        <position position="420"/>
    </location>
</feature>
<comment type="cofactor">
    <cofactor evidence="9">
        <name>Cu cation</name>
        <dbReference type="ChEBI" id="CHEBI:23378"/>
    </cofactor>
    <text evidence="9">Contains 1 topaquinone per subunit.</text>
</comment>
<feature type="active site" description="Proton acceptor" evidence="7">
    <location>
        <position position="336"/>
    </location>
</feature>
<reference evidence="12 13" key="1">
    <citation type="submission" date="2019-06" db="EMBL/GenBank/DDBJ databases">
        <title>Draft genome sequence of the filamentous fungus Phialemoniopsis curvata isolated from diesel fuel.</title>
        <authorList>
            <person name="Varaljay V.A."/>
            <person name="Lyon W.J."/>
            <person name="Crouch A.L."/>
            <person name="Drake C.E."/>
            <person name="Hollomon J.M."/>
            <person name="Nadeau L.J."/>
            <person name="Nunn H.S."/>
            <person name="Stevenson B.S."/>
            <person name="Bojanowski C.L."/>
            <person name="Crookes-Goodson W.J."/>
        </authorList>
    </citation>
    <scope>NUCLEOTIDE SEQUENCE [LARGE SCALE GENOMIC DNA]</scope>
    <source>
        <strain evidence="12 13">D216</strain>
    </source>
</reference>
<dbReference type="PROSITE" id="PS01164">
    <property type="entry name" value="COPPER_AMINE_OXID_1"/>
    <property type="match status" value="1"/>
</dbReference>
<dbReference type="GO" id="GO:0008131">
    <property type="term" value="F:primary methylamine oxidase activity"/>
    <property type="evidence" value="ECO:0007669"/>
    <property type="project" value="InterPro"/>
</dbReference>
<gene>
    <name evidence="12" type="ORF">E0L32_010235</name>
</gene>
<dbReference type="RefSeq" id="XP_030989746.1">
    <property type="nucleotide sequence ID" value="XM_031132831.1"/>
</dbReference>
<dbReference type="Proteomes" id="UP000319257">
    <property type="component" value="Unassembled WGS sequence"/>
</dbReference>
<dbReference type="GO" id="GO:0005507">
    <property type="term" value="F:copper ion binding"/>
    <property type="evidence" value="ECO:0007669"/>
    <property type="project" value="InterPro"/>
</dbReference>
<evidence type="ECO:0000256" key="3">
    <source>
        <dbReference type="ARBA" id="ARBA00022723"/>
    </source>
</evidence>
<dbReference type="EMBL" id="SKBQ01000081">
    <property type="protein sequence ID" value="TPX08035.1"/>
    <property type="molecule type" value="Genomic_DNA"/>
</dbReference>
<dbReference type="STRING" id="1093900.A0A507AF25"/>
<evidence type="ECO:0000256" key="5">
    <source>
        <dbReference type="ARBA" id="ARBA00023002"/>
    </source>
</evidence>
<evidence type="ECO:0000256" key="9">
    <source>
        <dbReference type="RuleBase" id="RU000672"/>
    </source>
</evidence>
<organism evidence="12 13">
    <name type="scientific">Thyridium curvatum</name>
    <dbReference type="NCBI Taxonomy" id="1093900"/>
    <lineage>
        <taxon>Eukaryota</taxon>
        <taxon>Fungi</taxon>
        <taxon>Dikarya</taxon>
        <taxon>Ascomycota</taxon>
        <taxon>Pezizomycotina</taxon>
        <taxon>Sordariomycetes</taxon>
        <taxon>Sordariomycetidae</taxon>
        <taxon>Thyridiales</taxon>
        <taxon>Thyridiaceae</taxon>
        <taxon>Thyridium</taxon>
    </lineage>
</organism>
<comment type="PTM">
    <text evidence="8 9">Topaquinone (TPQ) is generated by copper-dependent autoxidation of a specific tyrosyl residue.</text>
</comment>